<dbReference type="InterPro" id="IPR011009">
    <property type="entry name" value="Kinase-like_dom_sf"/>
</dbReference>
<name>A0ABP5FP75_9ACTN</name>
<protein>
    <recommendedName>
        <fullName evidence="1">Aminoglycoside phosphotransferase domain-containing protein</fullName>
    </recommendedName>
</protein>
<feature type="domain" description="Aminoglycoside phosphotransferase" evidence="1">
    <location>
        <begin position="45"/>
        <end position="275"/>
    </location>
</feature>
<evidence type="ECO:0000313" key="3">
    <source>
        <dbReference type="Proteomes" id="UP001500751"/>
    </source>
</evidence>
<dbReference type="RefSeq" id="WP_344666203.1">
    <property type="nucleotide sequence ID" value="NZ_BAAAQN010000014.1"/>
</dbReference>
<dbReference type="Pfam" id="PF01636">
    <property type="entry name" value="APH"/>
    <property type="match status" value="1"/>
</dbReference>
<evidence type="ECO:0000259" key="1">
    <source>
        <dbReference type="Pfam" id="PF01636"/>
    </source>
</evidence>
<evidence type="ECO:0000313" key="2">
    <source>
        <dbReference type="EMBL" id="GAA2028798.1"/>
    </source>
</evidence>
<keyword evidence="3" id="KW-1185">Reference proteome</keyword>
<dbReference type="Gene3D" id="3.90.1200.10">
    <property type="match status" value="1"/>
</dbReference>
<organism evidence="2 3">
    <name type="scientific">Catenulispora yoronensis</name>
    <dbReference type="NCBI Taxonomy" id="450799"/>
    <lineage>
        <taxon>Bacteria</taxon>
        <taxon>Bacillati</taxon>
        <taxon>Actinomycetota</taxon>
        <taxon>Actinomycetes</taxon>
        <taxon>Catenulisporales</taxon>
        <taxon>Catenulisporaceae</taxon>
        <taxon>Catenulispora</taxon>
    </lineage>
</organism>
<dbReference type="PANTHER" id="PTHR21310">
    <property type="entry name" value="AMINOGLYCOSIDE PHOSPHOTRANSFERASE-RELATED-RELATED"/>
    <property type="match status" value="1"/>
</dbReference>
<accession>A0ABP5FP75</accession>
<proteinExistence type="predicted"/>
<sequence>MTEDGVTPDQAAEILRDAVLGAQVVGIERMVGGAVSGAYEVLCADPEQNVVLKVYAPDSGWILSKEISVYRSVRESGVTMVPTLLGAAGSDGLLGQPYLLMSKLPGRTMDAVSPGMSDADLRSVYRQMGKLIAQFHAIEHEAYGYLTSTEIVDPQPSSEAHLRSVLARTSQAYLEATGDRDLYEAAHAYLAARSDLFALCERPVLLHNDFHEGNIIVEQTPDGPVISGVIDMENATAGDPVMDLAKTHSYSIRDNAIKLEGLFEGYGVIPVEWERRFRLYQVVHLFELWQFFYGREPGTPEKIAEDLRTLITAG</sequence>
<comment type="caution">
    <text evidence="2">The sequence shown here is derived from an EMBL/GenBank/DDBJ whole genome shotgun (WGS) entry which is preliminary data.</text>
</comment>
<dbReference type="InterPro" id="IPR002575">
    <property type="entry name" value="Aminoglycoside_PTrfase"/>
</dbReference>
<reference evidence="3" key="1">
    <citation type="journal article" date="2019" name="Int. J. Syst. Evol. Microbiol.">
        <title>The Global Catalogue of Microorganisms (GCM) 10K type strain sequencing project: providing services to taxonomists for standard genome sequencing and annotation.</title>
        <authorList>
            <consortium name="The Broad Institute Genomics Platform"/>
            <consortium name="The Broad Institute Genome Sequencing Center for Infectious Disease"/>
            <person name="Wu L."/>
            <person name="Ma J."/>
        </authorList>
    </citation>
    <scope>NUCLEOTIDE SEQUENCE [LARGE SCALE GENOMIC DNA]</scope>
    <source>
        <strain evidence="3">JCM 16014</strain>
    </source>
</reference>
<gene>
    <name evidence="2" type="ORF">GCM10009839_30110</name>
</gene>
<dbReference type="Proteomes" id="UP001500751">
    <property type="component" value="Unassembled WGS sequence"/>
</dbReference>
<dbReference type="SUPFAM" id="SSF56112">
    <property type="entry name" value="Protein kinase-like (PK-like)"/>
    <property type="match status" value="1"/>
</dbReference>
<dbReference type="EMBL" id="BAAAQN010000014">
    <property type="protein sequence ID" value="GAA2028798.1"/>
    <property type="molecule type" value="Genomic_DNA"/>
</dbReference>
<dbReference type="InterPro" id="IPR051678">
    <property type="entry name" value="AGP_Transferase"/>
</dbReference>